<feature type="transmembrane region" description="Helical" evidence="21">
    <location>
        <begin position="161"/>
        <end position="180"/>
    </location>
</feature>
<protein>
    <recommendedName>
        <fullName evidence="3">methionine--tRNA ligase</fullName>
        <ecNumber evidence="3">6.1.1.10</ecNumber>
    </recommendedName>
    <alternativeName>
        <fullName evidence="15">Methionyl-tRNA synthetase</fullName>
    </alternativeName>
</protein>
<evidence type="ECO:0000256" key="13">
    <source>
        <dbReference type="ARBA" id="ARBA00023136"/>
    </source>
</evidence>
<reference evidence="24" key="2">
    <citation type="submission" date="2023-05" db="EMBL/GenBank/DDBJ databases">
        <authorList>
            <consortium name="Lawrence Berkeley National Laboratory"/>
            <person name="Steindorff A."/>
            <person name="Hensen N."/>
            <person name="Bonometti L."/>
            <person name="Westerberg I."/>
            <person name="Brannstrom I.O."/>
            <person name="Guillou S."/>
            <person name="Cros-Aarteil S."/>
            <person name="Calhoun S."/>
            <person name="Haridas S."/>
            <person name="Kuo A."/>
            <person name="Mondo S."/>
            <person name="Pangilinan J."/>
            <person name="Riley R."/>
            <person name="Labutti K."/>
            <person name="Andreopoulos B."/>
            <person name="Lipzen A."/>
            <person name="Chen C."/>
            <person name="Yanf M."/>
            <person name="Daum C."/>
            <person name="Ng V."/>
            <person name="Clum A."/>
            <person name="Ohm R."/>
            <person name="Martin F."/>
            <person name="Silar P."/>
            <person name="Natvig D."/>
            <person name="Lalanne C."/>
            <person name="Gautier V."/>
            <person name="Ament-Velasquez S.L."/>
            <person name="Kruys A."/>
            <person name="Hutchinson M.I."/>
            <person name="Powell A.J."/>
            <person name="Barry K."/>
            <person name="Miller A.N."/>
            <person name="Grigoriev I.V."/>
            <person name="Debuchy R."/>
            <person name="Gladieux P."/>
            <person name="Thoren M.H."/>
            <person name="Johannesson H."/>
        </authorList>
    </citation>
    <scope>NUCLEOTIDE SEQUENCE</scope>
    <source>
        <strain evidence="24">CBS 538.74</strain>
    </source>
</reference>
<feature type="compositionally biased region" description="Basic and acidic residues" evidence="20">
    <location>
        <begin position="140"/>
        <end position="151"/>
    </location>
</feature>
<dbReference type="Pfam" id="PF19303">
    <property type="entry name" value="Anticodon_3"/>
    <property type="match status" value="1"/>
</dbReference>
<feature type="region of interest" description="Disordered" evidence="20">
    <location>
        <begin position="122"/>
        <end position="151"/>
    </location>
</feature>
<keyword evidence="25" id="KW-1185">Reference proteome</keyword>
<feature type="transmembrane region" description="Helical" evidence="21">
    <location>
        <begin position="481"/>
        <end position="503"/>
    </location>
</feature>
<comment type="catalytic activity">
    <reaction evidence="17">
        <text>fluoride(in) = fluoride(out)</text>
        <dbReference type="Rhea" id="RHEA:76159"/>
        <dbReference type="ChEBI" id="CHEBI:17051"/>
    </reaction>
    <physiologicalReaction direction="left-to-right" evidence="17">
        <dbReference type="Rhea" id="RHEA:76160"/>
    </physiologicalReaction>
</comment>
<dbReference type="GO" id="GO:0005886">
    <property type="term" value="C:plasma membrane"/>
    <property type="evidence" value="ECO:0007669"/>
    <property type="project" value="UniProtKB-SubCell"/>
</dbReference>
<keyword evidence="10" id="KW-0694">RNA-binding</keyword>
<feature type="region of interest" description="Disordered" evidence="20">
    <location>
        <begin position="1"/>
        <end position="83"/>
    </location>
</feature>
<keyword evidence="12 21" id="KW-1133">Transmembrane helix</keyword>
<name>A0AAN6VN41_9PEZI</name>
<organism evidence="24 25">
    <name type="scientific">Chaetomidium leptoderma</name>
    <dbReference type="NCBI Taxonomy" id="669021"/>
    <lineage>
        <taxon>Eukaryota</taxon>
        <taxon>Fungi</taxon>
        <taxon>Dikarya</taxon>
        <taxon>Ascomycota</taxon>
        <taxon>Pezizomycotina</taxon>
        <taxon>Sordariomycetes</taxon>
        <taxon>Sordariomycetidae</taxon>
        <taxon>Sordariales</taxon>
        <taxon>Chaetomiaceae</taxon>
        <taxon>Chaetomidium</taxon>
    </lineage>
</organism>
<feature type="transmembrane region" description="Helical" evidence="21">
    <location>
        <begin position="192"/>
        <end position="210"/>
    </location>
</feature>
<dbReference type="InterPro" id="IPR003691">
    <property type="entry name" value="FluC"/>
</dbReference>
<dbReference type="PRINTS" id="PR01041">
    <property type="entry name" value="TRNASYNTHMET"/>
</dbReference>
<dbReference type="Gene3D" id="2.20.28.20">
    <property type="entry name" value="Methionyl-tRNA synthetase, Zn-domain"/>
    <property type="match status" value="1"/>
</dbReference>
<feature type="compositionally biased region" description="Polar residues" evidence="20">
    <location>
        <begin position="1105"/>
        <end position="1115"/>
    </location>
</feature>
<feature type="domain" description="Methionyl/Leucyl tRNA synthetase" evidence="22">
    <location>
        <begin position="549"/>
        <end position="799"/>
    </location>
</feature>
<dbReference type="InterPro" id="IPR009080">
    <property type="entry name" value="tRNAsynth_Ia_anticodon-bd"/>
</dbReference>
<feature type="domain" description="Methionyl-tRNA synthetase anticodon-binding" evidence="23">
    <location>
        <begin position="922"/>
        <end position="1068"/>
    </location>
</feature>
<dbReference type="GO" id="GO:0006431">
    <property type="term" value="P:methionyl-tRNA aminoacylation"/>
    <property type="evidence" value="ECO:0007669"/>
    <property type="project" value="InterPro"/>
</dbReference>
<dbReference type="InterPro" id="IPR023458">
    <property type="entry name" value="Met-tRNA_ligase_1"/>
</dbReference>
<reference evidence="24" key="1">
    <citation type="journal article" date="2023" name="Mol. Phylogenet. Evol.">
        <title>Genome-scale phylogeny and comparative genomics of the fungal order Sordariales.</title>
        <authorList>
            <person name="Hensen N."/>
            <person name="Bonometti L."/>
            <person name="Westerberg I."/>
            <person name="Brannstrom I.O."/>
            <person name="Guillou S."/>
            <person name="Cros-Aarteil S."/>
            <person name="Calhoun S."/>
            <person name="Haridas S."/>
            <person name="Kuo A."/>
            <person name="Mondo S."/>
            <person name="Pangilinan J."/>
            <person name="Riley R."/>
            <person name="LaButti K."/>
            <person name="Andreopoulos B."/>
            <person name="Lipzen A."/>
            <person name="Chen C."/>
            <person name="Yan M."/>
            <person name="Daum C."/>
            <person name="Ng V."/>
            <person name="Clum A."/>
            <person name="Steindorff A."/>
            <person name="Ohm R.A."/>
            <person name="Martin F."/>
            <person name="Silar P."/>
            <person name="Natvig D.O."/>
            <person name="Lalanne C."/>
            <person name="Gautier V."/>
            <person name="Ament-Velasquez S.L."/>
            <person name="Kruys A."/>
            <person name="Hutchinson M.I."/>
            <person name="Powell A.J."/>
            <person name="Barry K."/>
            <person name="Miller A.N."/>
            <person name="Grigoriev I.V."/>
            <person name="Debuchy R."/>
            <person name="Gladieux P."/>
            <person name="Hiltunen Thoren M."/>
            <person name="Johannesson H."/>
        </authorList>
    </citation>
    <scope>NUCLEOTIDE SEQUENCE</scope>
    <source>
        <strain evidence="24">CBS 538.74</strain>
    </source>
</reference>
<dbReference type="GO" id="GO:0005524">
    <property type="term" value="F:ATP binding"/>
    <property type="evidence" value="ECO:0007669"/>
    <property type="project" value="UniProtKB-KW"/>
</dbReference>
<evidence type="ECO:0000256" key="3">
    <source>
        <dbReference type="ARBA" id="ARBA00012838"/>
    </source>
</evidence>
<keyword evidence="9 19" id="KW-0067">ATP-binding</keyword>
<keyword evidence="8 19" id="KW-0547">Nucleotide-binding</keyword>
<dbReference type="SUPFAM" id="SSF57770">
    <property type="entry name" value="Methionyl-tRNA synthetase (MetRS), Zn-domain"/>
    <property type="match status" value="1"/>
</dbReference>
<evidence type="ECO:0000256" key="21">
    <source>
        <dbReference type="SAM" id="Phobius"/>
    </source>
</evidence>
<evidence type="ECO:0000256" key="12">
    <source>
        <dbReference type="ARBA" id="ARBA00022989"/>
    </source>
</evidence>
<dbReference type="GO" id="GO:0005829">
    <property type="term" value="C:cytosol"/>
    <property type="evidence" value="ECO:0007669"/>
    <property type="project" value="TreeGrafter"/>
</dbReference>
<evidence type="ECO:0000256" key="4">
    <source>
        <dbReference type="ARBA" id="ARBA00022475"/>
    </source>
</evidence>
<dbReference type="GO" id="GO:0004825">
    <property type="term" value="F:methionine-tRNA ligase activity"/>
    <property type="evidence" value="ECO:0007669"/>
    <property type="project" value="UniProtKB-EC"/>
</dbReference>
<dbReference type="Proteomes" id="UP001302745">
    <property type="component" value="Unassembled WGS sequence"/>
</dbReference>
<dbReference type="GO" id="GO:0017101">
    <property type="term" value="C:aminoacyl-tRNA synthetase multienzyme complex"/>
    <property type="evidence" value="ECO:0007669"/>
    <property type="project" value="TreeGrafter"/>
</dbReference>
<proteinExistence type="inferred from homology"/>
<evidence type="ECO:0000313" key="25">
    <source>
        <dbReference type="Proteomes" id="UP001302745"/>
    </source>
</evidence>
<dbReference type="CDD" id="cd07957">
    <property type="entry name" value="Anticodon_Ia_Met"/>
    <property type="match status" value="1"/>
</dbReference>
<evidence type="ECO:0000256" key="18">
    <source>
        <dbReference type="ARBA" id="ARBA00047364"/>
    </source>
</evidence>
<dbReference type="EC" id="6.1.1.10" evidence="3"/>
<evidence type="ECO:0000256" key="5">
    <source>
        <dbReference type="ARBA" id="ARBA00022555"/>
    </source>
</evidence>
<dbReference type="Gene3D" id="3.40.50.620">
    <property type="entry name" value="HUPs"/>
    <property type="match status" value="2"/>
</dbReference>
<evidence type="ECO:0000256" key="7">
    <source>
        <dbReference type="ARBA" id="ARBA00022692"/>
    </source>
</evidence>
<sequence>MTESHHLGEPVSPGPQHGRRASTASGRYDAPDSYRNLDDSLAPISRPPPQHAATFPPATFPPEHQRRRSHSRPASAASQADYNVPDTYANLGETADVSPVQNPYEEPIRRFRSLEQVRSREQQFAREQKLRRRQSLAEGQKPEQEKPEEGKFEVSRLATQLYTVSYLILFSIFGTLARLGLQALTTYPGTPIIFSSIWPNFAGSLVMGFLSEDRMLFREAQEQSPSTDEENGNGTTTATTAKQAHAALKKTIPLYIGLATGFCGSFTSFSAFVRDMFLALSNDLPPTSNPTTPRNGGYSFLALVSVPLITISLSLSALFLGAHLAIALAPLTPSLSRGGLRTFLDRSAVLLGWGCWLLGAVLLSALPPGGHGDWRGKVTFALVFAPLGCLARFFVSLRLNGRVASFPLGTFVVNLAGTGVLALAWDLAHSSAVGVGAGGGGGGAPLVGCQVLAGVQDGFCGCLTTVSTWVGELAALRRRHAYVYGGASVLGGLAVVVAVMGGLRWSGGYEWGACGHVFGIQQGCGGQVEPRTSPYPVTPLHSLTSPPQSADVFARFCRARGLPTLFVCGSDQYGTATETKALSEGVDPPTLCAKYHAIHKDIYDWFRLDFDVFGRTPTPEHTAIVQDIFTRLWKNGFIEQRETTQAYCPTHSSFLADRYVEGECSLCHDKGARGDQCDACGNLLDPLEPDRDASGNQETNATGWLINPRCKLDGTTPERRQTKHLYLRLDSLQDDIRKWIETAEKGWSANCVSITRSWLDQGLKPRGISRDLKWGVPIPTGLDSLSDEDYAKKVFYVWFHTIIFPASQIGTGENWTKVKHVSTTEYLNYEGGKFSKSKGVGVFGNNARDTGIDPDIWRYYLLSRRPETSDAEFKWEEFVDCNNNDLLKNLGNLCQRIVKFCQAKMDGVVPEYDISKFPALQQHKADVDKHLQEYIADLKAVKLRAGLSTVMSISALCNKLLQDNKLSNQLIAEEPERCSAVIGIALNHIHLLANILSPYMPEKAQSILRQLGIKGPSGGEDQELSVSIPDTWDATALKPGHAIGTPELLFANIPAAKIDEWRDAFGGEELRKQKELEAEKAAAKKAAREKEKEKKKLKKAAAAQGSQAAQGSTATLPIRPAQAADAATNSTEPAESATKN</sequence>
<comment type="subcellular location">
    <subcellularLocation>
        <location evidence="1">Cell membrane</location>
        <topology evidence="1">Multi-pass membrane protein</topology>
    </subcellularLocation>
</comment>
<accession>A0AAN6VN41</accession>
<comment type="similarity">
    <text evidence="16">Belongs to the fluoride channel Fluc/FEX (TC 1.A.43) family.</text>
</comment>
<keyword evidence="4" id="KW-1003">Cell membrane</keyword>
<evidence type="ECO:0000256" key="19">
    <source>
        <dbReference type="RuleBase" id="RU363039"/>
    </source>
</evidence>
<feature type="transmembrane region" description="Helical" evidence="21">
    <location>
        <begin position="378"/>
        <end position="395"/>
    </location>
</feature>
<evidence type="ECO:0000259" key="22">
    <source>
        <dbReference type="Pfam" id="PF09334"/>
    </source>
</evidence>
<dbReference type="PANTHER" id="PTHR45765">
    <property type="entry name" value="METHIONINE--TRNA LIGASE"/>
    <property type="match status" value="1"/>
</dbReference>
<dbReference type="Gene3D" id="1.10.730.10">
    <property type="entry name" value="Isoleucyl-tRNA Synthetase, Domain 1"/>
    <property type="match status" value="1"/>
</dbReference>
<evidence type="ECO:0000256" key="11">
    <source>
        <dbReference type="ARBA" id="ARBA00022917"/>
    </source>
</evidence>
<dbReference type="AlphaFoldDB" id="A0AAN6VN41"/>
<dbReference type="Pfam" id="PF09334">
    <property type="entry name" value="tRNA-synt_1g"/>
    <property type="match status" value="1"/>
</dbReference>
<feature type="compositionally biased region" description="Basic and acidic residues" evidence="20">
    <location>
        <begin position="1080"/>
        <end position="1094"/>
    </location>
</feature>
<dbReference type="InterPro" id="IPR015413">
    <property type="entry name" value="Methionyl/Leucyl_tRNA_Synth"/>
</dbReference>
<dbReference type="GO" id="GO:0000049">
    <property type="term" value="F:tRNA binding"/>
    <property type="evidence" value="ECO:0007669"/>
    <property type="project" value="UniProtKB-KW"/>
</dbReference>
<feature type="transmembrane region" description="Helical" evidence="21">
    <location>
        <begin position="252"/>
        <end position="273"/>
    </location>
</feature>
<keyword evidence="7 21" id="KW-0812">Transmembrane</keyword>
<dbReference type="InterPro" id="IPR029038">
    <property type="entry name" value="MetRS_Zn"/>
</dbReference>
<feature type="compositionally biased region" description="Polar residues" evidence="20">
    <location>
        <begin position="1127"/>
        <end position="1140"/>
    </location>
</feature>
<evidence type="ECO:0000256" key="2">
    <source>
        <dbReference type="ARBA" id="ARBA00005594"/>
    </source>
</evidence>
<evidence type="ECO:0000256" key="14">
    <source>
        <dbReference type="ARBA" id="ARBA00023146"/>
    </source>
</evidence>
<evidence type="ECO:0000259" key="23">
    <source>
        <dbReference type="Pfam" id="PF19303"/>
    </source>
</evidence>
<evidence type="ECO:0000256" key="20">
    <source>
        <dbReference type="SAM" id="MobiDB-lite"/>
    </source>
</evidence>
<dbReference type="FunFam" id="1.10.730.10:FF:000031">
    <property type="entry name" value="Putative Methionyl-tRNA synthetase"/>
    <property type="match status" value="1"/>
</dbReference>
<keyword evidence="11 19" id="KW-0648">Protein biosynthesis</keyword>
<evidence type="ECO:0000313" key="24">
    <source>
        <dbReference type="EMBL" id="KAK4154212.1"/>
    </source>
</evidence>
<dbReference type="SUPFAM" id="SSF52374">
    <property type="entry name" value="Nucleotidylyl transferase"/>
    <property type="match status" value="1"/>
</dbReference>
<dbReference type="EMBL" id="MU856918">
    <property type="protein sequence ID" value="KAK4154212.1"/>
    <property type="molecule type" value="Genomic_DNA"/>
</dbReference>
<dbReference type="InterPro" id="IPR014729">
    <property type="entry name" value="Rossmann-like_a/b/a_fold"/>
</dbReference>
<feature type="transmembrane region" description="Helical" evidence="21">
    <location>
        <begin position="343"/>
        <end position="366"/>
    </location>
</feature>
<dbReference type="InterPro" id="IPR033911">
    <property type="entry name" value="MetRS_core"/>
</dbReference>
<feature type="transmembrane region" description="Helical" evidence="21">
    <location>
        <begin position="298"/>
        <end position="331"/>
    </location>
</feature>
<evidence type="ECO:0000256" key="9">
    <source>
        <dbReference type="ARBA" id="ARBA00022840"/>
    </source>
</evidence>
<evidence type="ECO:0000256" key="10">
    <source>
        <dbReference type="ARBA" id="ARBA00022884"/>
    </source>
</evidence>
<comment type="caution">
    <text evidence="24">The sequence shown here is derived from an EMBL/GenBank/DDBJ whole genome shotgun (WGS) entry which is preliminary data.</text>
</comment>
<dbReference type="SUPFAM" id="SSF47323">
    <property type="entry name" value="Anticodon-binding domain of a subclass of class I aminoacyl-tRNA synthetases"/>
    <property type="match status" value="1"/>
</dbReference>
<evidence type="ECO:0000256" key="16">
    <source>
        <dbReference type="ARBA" id="ARBA00035120"/>
    </source>
</evidence>
<evidence type="ECO:0000256" key="8">
    <source>
        <dbReference type="ARBA" id="ARBA00022741"/>
    </source>
</evidence>
<comment type="similarity">
    <text evidence="2 19">Belongs to the class-I aminoacyl-tRNA synthetase family.</text>
</comment>
<dbReference type="InterPro" id="IPR041872">
    <property type="entry name" value="Anticodon_Met"/>
</dbReference>
<evidence type="ECO:0000256" key="17">
    <source>
        <dbReference type="ARBA" id="ARBA00035585"/>
    </source>
</evidence>
<evidence type="ECO:0000256" key="1">
    <source>
        <dbReference type="ARBA" id="ARBA00004651"/>
    </source>
</evidence>
<feature type="transmembrane region" description="Helical" evidence="21">
    <location>
        <begin position="407"/>
        <end position="425"/>
    </location>
</feature>
<dbReference type="PANTHER" id="PTHR45765:SF1">
    <property type="entry name" value="METHIONINE--TRNA LIGASE, CYTOPLASMIC"/>
    <property type="match status" value="1"/>
</dbReference>
<keyword evidence="14 19" id="KW-0030">Aminoacyl-tRNA synthetase</keyword>
<dbReference type="Pfam" id="PF02537">
    <property type="entry name" value="CRCB"/>
    <property type="match status" value="2"/>
</dbReference>
<evidence type="ECO:0000256" key="15">
    <source>
        <dbReference type="ARBA" id="ARBA00030904"/>
    </source>
</evidence>
<feature type="region of interest" description="Disordered" evidence="20">
    <location>
        <begin position="1080"/>
        <end position="1140"/>
    </location>
</feature>
<feature type="compositionally biased region" description="Basic and acidic residues" evidence="20">
    <location>
        <begin position="29"/>
        <end position="38"/>
    </location>
</feature>
<keyword evidence="6 19" id="KW-0436">Ligase</keyword>
<comment type="catalytic activity">
    <reaction evidence="18">
        <text>tRNA(Met) + L-methionine + ATP = L-methionyl-tRNA(Met) + AMP + diphosphate</text>
        <dbReference type="Rhea" id="RHEA:13481"/>
        <dbReference type="Rhea" id="RHEA-COMP:9667"/>
        <dbReference type="Rhea" id="RHEA-COMP:9698"/>
        <dbReference type="ChEBI" id="CHEBI:30616"/>
        <dbReference type="ChEBI" id="CHEBI:33019"/>
        <dbReference type="ChEBI" id="CHEBI:57844"/>
        <dbReference type="ChEBI" id="CHEBI:78442"/>
        <dbReference type="ChEBI" id="CHEBI:78530"/>
        <dbReference type="ChEBI" id="CHEBI:456215"/>
        <dbReference type="EC" id="6.1.1.10"/>
    </reaction>
</comment>
<gene>
    <name evidence="24" type="ORF">C8A00DRAFT_43012</name>
</gene>
<keyword evidence="13 21" id="KW-0472">Membrane</keyword>
<keyword evidence="5" id="KW-0820">tRNA-binding</keyword>
<evidence type="ECO:0000256" key="6">
    <source>
        <dbReference type="ARBA" id="ARBA00022598"/>
    </source>
</evidence>